<feature type="region of interest" description="Disordered" evidence="1">
    <location>
        <begin position="243"/>
        <end position="273"/>
    </location>
</feature>
<gene>
    <name evidence="2" type="ORF">DICVIV_09991</name>
</gene>
<feature type="region of interest" description="Disordered" evidence="1">
    <location>
        <begin position="324"/>
        <end position="359"/>
    </location>
</feature>
<feature type="compositionally biased region" description="Polar residues" evidence="1">
    <location>
        <begin position="350"/>
        <end position="359"/>
    </location>
</feature>
<evidence type="ECO:0000313" key="3">
    <source>
        <dbReference type="Proteomes" id="UP000053766"/>
    </source>
</evidence>
<reference evidence="3" key="2">
    <citation type="journal article" date="2016" name="Sci. Rep.">
        <title>Dictyocaulus viviparus genome, variome and transcriptome elucidate lungworm biology and support future intervention.</title>
        <authorList>
            <person name="McNulty S.N."/>
            <person name="Strube C."/>
            <person name="Rosa B.A."/>
            <person name="Martin J.C."/>
            <person name="Tyagi R."/>
            <person name="Choi Y.J."/>
            <person name="Wang Q."/>
            <person name="Hallsworth Pepin K."/>
            <person name="Zhang X."/>
            <person name="Ozersky P."/>
            <person name="Wilson R.K."/>
            <person name="Sternberg P.W."/>
            <person name="Gasser R.B."/>
            <person name="Mitreva M."/>
        </authorList>
    </citation>
    <scope>NUCLEOTIDE SEQUENCE [LARGE SCALE GENOMIC DNA]</scope>
    <source>
        <strain evidence="3">HannoverDv2000</strain>
    </source>
</reference>
<reference evidence="2 3" key="1">
    <citation type="submission" date="2013-11" db="EMBL/GenBank/DDBJ databases">
        <title>Draft genome of the bovine lungworm Dictyocaulus viviparus.</title>
        <authorList>
            <person name="Mitreva M."/>
        </authorList>
    </citation>
    <scope>NUCLEOTIDE SEQUENCE [LARGE SCALE GENOMIC DNA]</scope>
    <source>
        <strain evidence="2 3">HannoverDv2000</strain>
    </source>
</reference>
<name>A0A0D8XJH0_DICVI</name>
<feature type="compositionally biased region" description="Basic and acidic residues" evidence="1">
    <location>
        <begin position="246"/>
        <end position="263"/>
    </location>
</feature>
<dbReference type="Proteomes" id="UP000053766">
    <property type="component" value="Unassembled WGS sequence"/>
</dbReference>
<protein>
    <submittedName>
        <fullName evidence="2">Uncharacterized protein</fullName>
    </submittedName>
</protein>
<accession>A0A0D8XJH0</accession>
<dbReference type="AlphaFoldDB" id="A0A0D8XJH0"/>
<evidence type="ECO:0000256" key="1">
    <source>
        <dbReference type="SAM" id="MobiDB-lite"/>
    </source>
</evidence>
<dbReference type="OrthoDB" id="5843673at2759"/>
<sequence length="377" mass="42375">MSSLDLKSRKLFFLQSSAVRGLSHVAEFLPVSFISRKLLPAIMCLPPYLHDNVPVSLTLLMIVRRQLDLLAGLASLSDRCDAASLLQLLSCVSLCSAHHPVIIHAKSRLVQRIVTYDPLRMKDASQVCVHLLNPLVIGLSCKELSSAHFDDVMSSVRILLDLVEQLRYESDDRTQKASYGTRVRLYGPCSTLPWNLPILILLSSSGKLVNRRVSMSSTNLPRVMISAARPSLSNDSRKMSFLSADGRLEDRGRRESRDSRGSLESDISIRIGNGSEDISDESCYSGMSHCARRRRQSWFDSYSHSASLEHHAPTLETKMVDLPSFKHGSRGMERRARTRSPNQMEMDARQSPSRPNSFTNLGHNLVLTYRTLWNKDH</sequence>
<keyword evidence="3" id="KW-1185">Reference proteome</keyword>
<organism evidence="2 3">
    <name type="scientific">Dictyocaulus viviparus</name>
    <name type="common">Bovine lungworm</name>
    <dbReference type="NCBI Taxonomy" id="29172"/>
    <lineage>
        <taxon>Eukaryota</taxon>
        <taxon>Metazoa</taxon>
        <taxon>Ecdysozoa</taxon>
        <taxon>Nematoda</taxon>
        <taxon>Chromadorea</taxon>
        <taxon>Rhabditida</taxon>
        <taxon>Rhabditina</taxon>
        <taxon>Rhabditomorpha</taxon>
        <taxon>Strongyloidea</taxon>
        <taxon>Metastrongylidae</taxon>
        <taxon>Dictyocaulus</taxon>
    </lineage>
</organism>
<proteinExistence type="predicted"/>
<evidence type="ECO:0000313" key="2">
    <source>
        <dbReference type="EMBL" id="KJH43989.1"/>
    </source>
</evidence>
<dbReference type="EMBL" id="KN716509">
    <property type="protein sequence ID" value="KJH43989.1"/>
    <property type="molecule type" value="Genomic_DNA"/>
</dbReference>